<organism evidence="4 5">
    <name type="scientific">Streptomyces rhizosphaericus</name>
    <dbReference type="NCBI Taxonomy" id="114699"/>
    <lineage>
        <taxon>Bacteria</taxon>
        <taxon>Bacillati</taxon>
        <taxon>Actinomycetota</taxon>
        <taxon>Actinomycetes</taxon>
        <taxon>Kitasatosporales</taxon>
        <taxon>Streptomycetaceae</taxon>
        <taxon>Streptomyces</taxon>
        <taxon>Streptomyces violaceusniger group</taxon>
    </lineage>
</organism>
<dbReference type="PROSITE" id="PS00600">
    <property type="entry name" value="AA_TRANSFER_CLASS_3"/>
    <property type="match status" value="1"/>
</dbReference>
<dbReference type="PANTHER" id="PTHR45688:SF13">
    <property type="entry name" value="ALANINE--GLYOXYLATE AMINOTRANSFERASE 2-LIKE"/>
    <property type="match status" value="1"/>
</dbReference>
<reference evidence="4 5" key="1">
    <citation type="journal article" date="2019" name="Int. J. Syst. Evol. Microbiol.">
        <title>The Global Catalogue of Microorganisms (GCM) 10K type strain sequencing project: providing services to taxonomists for standard genome sequencing and annotation.</title>
        <authorList>
            <consortium name="The Broad Institute Genomics Platform"/>
            <consortium name="The Broad Institute Genome Sequencing Center for Infectious Disease"/>
            <person name="Wu L."/>
            <person name="Ma J."/>
        </authorList>
    </citation>
    <scope>NUCLEOTIDE SEQUENCE [LARGE SCALE GENOMIC DNA]</scope>
    <source>
        <strain evidence="4 5">JCM 11444</strain>
    </source>
</reference>
<dbReference type="SUPFAM" id="SSF53383">
    <property type="entry name" value="PLP-dependent transferases"/>
    <property type="match status" value="1"/>
</dbReference>
<proteinExistence type="inferred from homology"/>
<protein>
    <submittedName>
        <fullName evidence="4">Aspartate aminotransferase family protein</fullName>
    </submittedName>
</protein>
<dbReference type="PIRSF" id="PIRSF000521">
    <property type="entry name" value="Transaminase_4ab_Lys_Orn"/>
    <property type="match status" value="1"/>
</dbReference>
<name>A0ABN1P2M3_9ACTN</name>
<sequence length="469" mass="50548">MRFYGGTVRFWRTERSDLCDGRAQWRIPNVVRMDPETAGGAVERHLIRYSGRAAFTPEVITRAAGTSVYTESGRELLDFTSGQMSAILGHSHPEIVATVREQVAHLDHLHSGMLSRPVIDLTRRLAETLPDPLEKALLLTTGAEANEAAVRMAKLVTGRHEIVSFARSWHGMTQAAANATYSAGRKGYGPAAPGNFALPVPDRFHPDIVDAEGVLDWRRQLDLGFDLIDAQSVGSLAACLVEPILSSGGVIELPPGYLAALAQKCRERDMLLILDEAQTGLCRTGDWYAFEHEGVVPDILTLSKTLGAGLPLAAVLTSPEIEQQAYDRGFLFFTTHASDPLPAAVGNTVLDVLVRDHLDKRARELGTALRGQLDELAARHDVVGDVRGRGLLLGMELVGDQVPAAGGADRLGAAVTRRCFELGLHMNIVQLPGMGGTFRIAPPLTASDEEIARGVAILDQALTDAVRGL</sequence>
<dbReference type="Pfam" id="PF00202">
    <property type="entry name" value="Aminotran_3"/>
    <property type="match status" value="1"/>
</dbReference>
<keyword evidence="4" id="KW-0032">Aminotransferase</keyword>
<dbReference type="EMBL" id="BAAAID010000006">
    <property type="protein sequence ID" value="GAA0921280.1"/>
    <property type="molecule type" value="Genomic_DNA"/>
</dbReference>
<dbReference type="InterPro" id="IPR015421">
    <property type="entry name" value="PyrdxlP-dep_Trfase_major"/>
</dbReference>
<gene>
    <name evidence="4" type="ORF">GCM10009575_014980</name>
</gene>
<keyword evidence="4" id="KW-0808">Transferase</keyword>
<dbReference type="Gene3D" id="3.40.640.10">
    <property type="entry name" value="Type I PLP-dependent aspartate aminotransferase-like (Major domain)"/>
    <property type="match status" value="1"/>
</dbReference>
<dbReference type="InterPro" id="IPR015422">
    <property type="entry name" value="PyrdxlP-dep_Trfase_small"/>
</dbReference>
<dbReference type="Proteomes" id="UP001500418">
    <property type="component" value="Unassembled WGS sequence"/>
</dbReference>
<dbReference type="Gene3D" id="3.90.1150.10">
    <property type="entry name" value="Aspartate Aminotransferase, domain 1"/>
    <property type="match status" value="1"/>
</dbReference>
<dbReference type="InterPro" id="IPR005814">
    <property type="entry name" value="Aminotrans_3"/>
</dbReference>
<accession>A0ABN1P2M3</accession>
<evidence type="ECO:0000256" key="3">
    <source>
        <dbReference type="RuleBase" id="RU003560"/>
    </source>
</evidence>
<dbReference type="CDD" id="cd00610">
    <property type="entry name" value="OAT_like"/>
    <property type="match status" value="1"/>
</dbReference>
<keyword evidence="2 3" id="KW-0663">Pyridoxal phosphate</keyword>
<comment type="caution">
    <text evidence="4">The sequence shown here is derived from an EMBL/GenBank/DDBJ whole genome shotgun (WGS) entry which is preliminary data.</text>
</comment>
<dbReference type="InterPro" id="IPR049704">
    <property type="entry name" value="Aminotrans_3_PPA_site"/>
</dbReference>
<evidence type="ECO:0000313" key="5">
    <source>
        <dbReference type="Proteomes" id="UP001500418"/>
    </source>
</evidence>
<evidence type="ECO:0000256" key="2">
    <source>
        <dbReference type="ARBA" id="ARBA00022898"/>
    </source>
</evidence>
<evidence type="ECO:0000256" key="1">
    <source>
        <dbReference type="ARBA" id="ARBA00008954"/>
    </source>
</evidence>
<dbReference type="GO" id="GO:0008483">
    <property type="term" value="F:transaminase activity"/>
    <property type="evidence" value="ECO:0007669"/>
    <property type="project" value="UniProtKB-KW"/>
</dbReference>
<evidence type="ECO:0000313" key="4">
    <source>
        <dbReference type="EMBL" id="GAA0921280.1"/>
    </source>
</evidence>
<keyword evidence="5" id="KW-1185">Reference proteome</keyword>
<comment type="similarity">
    <text evidence="1 3">Belongs to the class-III pyridoxal-phosphate-dependent aminotransferase family.</text>
</comment>
<dbReference type="InterPro" id="IPR015424">
    <property type="entry name" value="PyrdxlP-dep_Trfase"/>
</dbReference>
<dbReference type="PANTHER" id="PTHR45688">
    <property type="match status" value="1"/>
</dbReference>